<keyword evidence="2" id="KW-0677">Repeat</keyword>
<proteinExistence type="predicted"/>
<feature type="compositionally biased region" description="Basic and acidic residues" evidence="7">
    <location>
        <begin position="908"/>
        <end position="945"/>
    </location>
</feature>
<feature type="compositionally biased region" description="Gly residues" evidence="7">
    <location>
        <begin position="551"/>
        <end position="570"/>
    </location>
</feature>
<keyword evidence="3" id="KW-0227">DNA damage</keyword>
<feature type="compositionally biased region" description="Low complexity" evidence="7">
    <location>
        <begin position="466"/>
        <end position="478"/>
    </location>
</feature>
<feature type="compositionally biased region" description="Polar residues" evidence="7">
    <location>
        <begin position="446"/>
        <end position="455"/>
    </location>
</feature>
<accession>A0A5N7DW63</accession>
<organism evidence="9 10">
    <name type="scientific">Aspergillus pseudonomiae</name>
    <dbReference type="NCBI Taxonomy" id="1506151"/>
    <lineage>
        <taxon>Eukaryota</taxon>
        <taxon>Fungi</taxon>
        <taxon>Dikarya</taxon>
        <taxon>Ascomycota</taxon>
        <taxon>Pezizomycotina</taxon>
        <taxon>Eurotiomycetes</taxon>
        <taxon>Eurotiomycetidae</taxon>
        <taxon>Eurotiales</taxon>
        <taxon>Aspergillaceae</taxon>
        <taxon>Aspergillus</taxon>
        <taxon>Aspergillus subgen. Circumdati</taxon>
    </lineage>
</organism>
<evidence type="ECO:0000256" key="7">
    <source>
        <dbReference type="SAM" id="MobiDB-lite"/>
    </source>
</evidence>
<dbReference type="GO" id="GO:0005634">
    <property type="term" value="C:nucleus"/>
    <property type="evidence" value="ECO:0007669"/>
    <property type="project" value="UniProtKB-SubCell"/>
</dbReference>
<name>A0A5N7DW63_9EURO</name>
<evidence type="ECO:0000313" key="10">
    <source>
        <dbReference type="Proteomes" id="UP000325579"/>
    </source>
</evidence>
<dbReference type="GO" id="GO:0045944">
    <property type="term" value="P:positive regulation of transcription by RNA polymerase II"/>
    <property type="evidence" value="ECO:0007669"/>
    <property type="project" value="TreeGrafter"/>
</dbReference>
<dbReference type="EMBL" id="ML736738">
    <property type="protein sequence ID" value="KAE8409748.1"/>
    <property type="molecule type" value="Genomic_DNA"/>
</dbReference>
<dbReference type="InterPro" id="IPR001841">
    <property type="entry name" value="Znf_RING"/>
</dbReference>
<feature type="region of interest" description="Disordered" evidence="7">
    <location>
        <begin position="406"/>
        <end position="991"/>
    </location>
</feature>
<feature type="domain" description="RING-type" evidence="8">
    <location>
        <begin position="28"/>
        <end position="63"/>
    </location>
</feature>
<sequence>MAAADQPSGLMDIASSLTQDEIPFKLRCAICNKLALNAFRLPCCDQAICENCQASLPETCPVCAHTPLSSDLCKPNKALRTTLKAFLRTEEKKREKERQSATPATTNDATPVQRISAHQETPAVSEIPETKQEEVLPDVVPTVEAPSEELPASGNPPEAITEQTDGNHEAPLESQPPAEVIRIPHNCDKGAQLTLLPRQDEQTEAVPTDGTENPEVTQQNGSGEGEDVDDAKLAQESEQDMAQGPGSGQMLPNGMPFGMAPGMFPMGWNNNNGDFNPMSQFMGNGMFNPMGMAGMMDPMVASQGMFGGYGMNMNGMNTGMNFDAGQGMYGGWDGSQNNMWNGGQDKFNPNAFANGMGPQYGAPSGFGGYNMSQPNGVHPQMQQQQFPNQDFQTGYYGPGYGRGNFRGRGRGFYPGGRGRGGFTGPMQANYPPNANYPAFNSPNFNQDMSSQSQEGVSAETPSGEPNAAEATNANDENTLSGDLDGTKDPSLNENAADVGDNGEASSANGPTMDETTGPEDSELRGIPTIDSLDQANAAQGMHNGPMMPMGPGFGRGYMRGPFPGGRGGPFTGPPFMPGSGMPAPRGPGVEGAPAAPRAMREGLPNTSVLRQRNFQGAGRGPVSSVRPSDASQSTTPAPLEDHHPRSTSRSKSRARSASRSKSRSRSRARSQSTSRRHNRPRSASIENGAEDSERRRERPRRPRREDKYDEQSQVEDDHRTRSPSVDSRRSLHRRDRERDRRSGRRSHRSHRHRSQSPSRNGDSRDADRVSLITEEKEPGSRNRTPIVSEPQESSSRTYRSGKDRPSRRDEERERDRDSRRRDRERDRDRYRERERDRERDRDRARDRHRDRDRDRDRKRPRRDRTESPVDSDYSSRHHSRRIKRSREDEIRDKDRTRDKPSSSSAKTSEPEKDPHTLEREARNRERLLKEQQRREAMHADRDAGKPSRRRDSRQERPAAGGRRLTYKYEDDESDAARAARVEKEREASRWA</sequence>
<evidence type="ECO:0000259" key="8">
    <source>
        <dbReference type="PROSITE" id="PS50089"/>
    </source>
</evidence>
<evidence type="ECO:0000256" key="2">
    <source>
        <dbReference type="ARBA" id="ARBA00022737"/>
    </source>
</evidence>
<comment type="subcellular location">
    <subcellularLocation>
        <location evidence="1">Nucleus</location>
    </subcellularLocation>
</comment>
<evidence type="ECO:0000256" key="6">
    <source>
        <dbReference type="PROSITE-ProRule" id="PRU00175"/>
    </source>
</evidence>
<feature type="compositionally biased region" description="Basic residues" evidence="7">
    <location>
        <begin position="741"/>
        <end position="754"/>
    </location>
</feature>
<protein>
    <recommendedName>
        <fullName evidence="8">RING-type domain-containing protein</fullName>
    </recommendedName>
</protein>
<reference evidence="9 10" key="1">
    <citation type="submission" date="2019-04" db="EMBL/GenBank/DDBJ databases">
        <authorList>
            <consortium name="DOE Joint Genome Institute"/>
            <person name="Mondo S."/>
            <person name="Kjaerbolling I."/>
            <person name="Vesth T."/>
            <person name="Frisvad J.C."/>
            <person name="Nybo J.L."/>
            <person name="Theobald S."/>
            <person name="Kildgaard S."/>
            <person name="Isbrandt T."/>
            <person name="Kuo A."/>
            <person name="Sato A."/>
            <person name="Lyhne E.K."/>
            <person name="Kogle M.E."/>
            <person name="Wiebenga A."/>
            <person name="Kun R.S."/>
            <person name="Lubbers R.J."/>
            <person name="Makela M.R."/>
            <person name="Barry K."/>
            <person name="Chovatia M."/>
            <person name="Clum A."/>
            <person name="Daum C."/>
            <person name="Haridas S."/>
            <person name="He G."/>
            <person name="LaButti K."/>
            <person name="Lipzen A."/>
            <person name="Riley R."/>
            <person name="Salamov A."/>
            <person name="Simmons B.A."/>
            <person name="Magnuson J.K."/>
            <person name="Henrissat B."/>
            <person name="Mortensen U.H."/>
            <person name="Larsen T.O."/>
            <person name="Devries R.P."/>
            <person name="Grigoriev I.V."/>
            <person name="Machida M."/>
            <person name="Baker S.E."/>
            <person name="Andersen M.R."/>
            <person name="Cantor M.N."/>
            <person name="Hua S.X."/>
        </authorList>
    </citation>
    <scope>NUCLEOTIDE SEQUENCE [LARGE SCALE GENOMIC DNA]</scope>
    <source>
        <strain evidence="9 10">CBS 119388</strain>
    </source>
</reference>
<keyword evidence="6" id="KW-0862">Zinc</keyword>
<feature type="compositionally biased region" description="Basic and acidic residues" evidence="7">
    <location>
        <begin position="87"/>
        <end position="99"/>
    </location>
</feature>
<dbReference type="PANTHER" id="PTHR13763">
    <property type="entry name" value="BREAST CANCER TYPE 1 SUSCEPTIBILITY PROTEIN BRCA1"/>
    <property type="match status" value="1"/>
</dbReference>
<dbReference type="CDD" id="cd16620">
    <property type="entry name" value="vRING-HC-C4C4_RBBP6"/>
    <property type="match status" value="1"/>
</dbReference>
<feature type="compositionally biased region" description="Polar residues" evidence="7">
    <location>
        <begin position="781"/>
        <end position="798"/>
    </location>
</feature>
<dbReference type="OrthoDB" id="106784at2759"/>
<feature type="compositionally biased region" description="Polar residues" evidence="7">
    <location>
        <begin position="210"/>
        <end position="221"/>
    </location>
</feature>
<feature type="compositionally biased region" description="Polar residues" evidence="7">
    <location>
        <begin position="625"/>
        <end position="636"/>
    </location>
</feature>
<feature type="region of interest" description="Disordered" evidence="7">
    <location>
        <begin position="195"/>
        <end position="229"/>
    </location>
</feature>
<keyword evidence="10" id="KW-1185">Reference proteome</keyword>
<dbReference type="Proteomes" id="UP000325579">
    <property type="component" value="Unassembled WGS sequence"/>
</dbReference>
<dbReference type="GeneID" id="43665113"/>
<dbReference type="GO" id="GO:0004842">
    <property type="term" value="F:ubiquitin-protein transferase activity"/>
    <property type="evidence" value="ECO:0007669"/>
    <property type="project" value="TreeGrafter"/>
</dbReference>
<dbReference type="AlphaFoldDB" id="A0A5N7DW63"/>
<feature type="compositionally biased region" description="Basic and acidic residues" evidence="7">
    <location>
        <begin position="800"/>
        <end position="867"/>
    </location>
</feature>
<feature type="compositionally biased region" description="Basic and acidic residues" evidence="7">
    <location>
        <begin position="761"/>
        <end position="780"/>
    </location>
</feature>
<feature type="compositionally biased region" description="Polar residues" evidence="7">
    <location>
        <begin position="604"/>
        <end position="614"/>
    </location>
</feature>
<keyword evidence="4" id="KW-0234">DNA repair</keyword>
<feature type="compositionally biased region" description="Gly residues" evidence="7">
    <location>
        <begin position="406"/>
        <end position="423"/>
    </location>
</feature>
<feature type="region of interest" description="Disordered" evidence="7">
    <location>
        <begin position="87"/>
        <end position="174"/>
    </location>
</feature>
<feature type="compositionally biased region" description="Basic and acidic residues" evidence="7">
    <location>
        <begin position="703"/>
        <end position="740"/>
    </location>
</feature>
<dbReference type="PROSITE" id="PS50089">
    <property type="entry name" value="ZF_RING_2"/>
    <property type="match status" value="1"/>
</dbReference>
<keyword evidence="6" id="KW-0863">Zinc-finger</keyword>
<dbReference type="PANTHER" id="PTHR13763:SF0">
    <property type="entry name" value="BREAST CANCER TYPE 1 SUSCEPTIBILITY PROTEIN"/>
    <property type="match status" value="1"/>
</dbReference>
<dbReference type="InterPro" id="IPR013083">
    <property type="entry name" value="Znf_RING/FYVE/PHD"/>
</dbReference>
<evidence type="ECO:0000256" key="1">
    <source>
        <dbReference type="ARBA" id="ARBA00004123"/>
    </source>
</evidence>
<feature type="compositionally biased region" description="Low complexity" evidence="7">
    <location>
        <begin position="540"/>
        <end position="550"/>
    </location>
</feature>
<dbReference type="SUPFAM" id="SSF57850">
    <property type="entry name" value="RING/U-box"/>
    <property type="match status" value="1"/>
</dbReference>
<gene>
    <name evidence="9" type="ORF">BDV37DRAFT_235025</name>
</gene>
<feature type="compositionally biased region" description="Basic and acidic residues" evidence="7">
    <location>
        <begin position="885"/>
        <end position="900"/>
    </location>
</feature>
<evidence type="ECO:0000256" key="3">
    <source>
        <dbReference type="ARBA" id="ARBA00022763"/>
    </source>
</evidence>
<dbReference type="Gene3D" id="3.30.40.10">
    <property type="entry name" value="Zinc/RING finger domain, C3HC4 (zinc finger)"/>
    <property type="match status" value="1"/>
</dbReference>
<evidence type="ECO:0000256" key="5">
    <source>
        <dbReference type="ARBA" id="ARBA00023242"/>
    </source>
</evidence>
<evidence type="ECO:0000256" key="4">
    <source>
        <dbReference type="ARBA" id="ARBA00023204"/>
    </source>
</evidence>
<feature type="compositionally biased region" description="Basic and acidic residues" evidence="7">
    <location>
        <begin position="974"/>
        <end position="991"/>
    </location>
</feature>
<dbReference type="GO" id="GO:0000724">
    <property type="term" value="P:double-strand break repair via homologous recombination"/>
    <property type="evidence" value="ECO:0007669"/>
    <property type="project" value="TreeGrafter"/>
</dbReference>
<feature type="compositionally biased region" description="Polar residues" evidence="7">
    <location>
        <begin position="100"/>
        <end position="110"/>
    </location>
</feature>
<feature type="compositionally biased region" description="Low complexity" evidence="7">
    <location>
        <begin position="424"/>
        <end position="445"/>
    </location>
</feature>
<dbReference type="GO" id="GO:0008270">
    <property type="term" value="F:zinc ion binding"/>
    <property type="evidence" value="ECO:0007669"/>
    <property type="project" value="UniProtKB-KW"/>
</dbReference>
<keyword evidence="5" id="KW-0539">Nucleus</keyword>
<dbReference type="RefSeq" id="XP_031947067.1">
    <property type="nucleotide sequence ID" value="XM_032080422.1"/>
</dbReference>
<feature type="compositionally biased region" description="Basic residues" evidence="7">
    <location>
        <begin position="645"/>
        <end position="680"/>
    </location>
</feature>
<keyword evidence="6" id="KW-0479">Metal-binding</keyword>
<dbReference type="InterPro" id="IPR031099">
    <property type="entry name" value="BRCA1-associated"/>
</dbReference>
<evidence type="ECO:0000313" key="9">
    <source>
        <dbReference type="EMBL" id="KAE8409748.1"/>
    </source>
</evidence>